<dbReference type="SUPFAM" id="SSF53756">
    <property type="entry name" value="UDP-Glycosyltransferase/glycogen phosphorylase"/>
    <property type="match status" value="1"/>
</dbReference>
<gene>
    <name evidence="9" type="ORF">J2Z66_005206</name>
</gene>
<dbReference type="InterPro" id="IPR028995">
    <property type="entry name" value="Glyco_hydro_57/38_cen_sf"/>
</dbReference>
<protein>
    <submittedName>
        <fullName evidence="9">1,4-alpha-glucan branching enzyme</fullName>
        <ecNumber evidence="9">2.4.1.18</ecNumber>
    </submittedName>
</protein>
<dbReference type="Gene3D" id="3.20.110.10">
    <property type="entry name" value="Glycoside hydrolase 38, N terminal domain"/>
    <property type="match status" value="1"/>
</dbReference>
<evidence type="ECO:0000256" key="2">
    <source>
        <dbReference type="ARBA" id="ARBA00023277"/>
    </source>
</evidence>
<comment type="similarity">
    <text evidence="1 3">Belongs to the glycosyl hydrolase 57 family.</text>
</comment>
<evidence type="ECO:0000313" key="10">
    <source>
        <dbReference type="Proteomes" id="UP001519287"/>
    </source>
</evidence>
<keyword evidence="2 3" id="KW-0119">Carbohydrate metabolism</keyword>
<evidence type="ECO:0000259" key="6">
    <source>
        <dbReference type="Pfam" id="PF03065"/>
    </source>
</evidence>
<dbReference type="PANTHER" id="PTHR41695:SF1">
    <property type="entry name" value="1,4-ALPHA-GLUCAN BRANCHING ENZYME TK1436"/>
    <property type="match status" value="1"/>
</dbReference>
<proteinExistence type="inferred from homology"/>
<feature type="domain" description="Glycosyl transferase family 1" evidence="5">
    <location>
        <begin position="836"/>
        <end position="994"/>
    </location>
</feature>
<organism evidence="9 10">
    <name type="scientific">Paenibacillus eucommiae</name>
    <dbReference type="NCBI Taxonomy" id="1355755"/>
    <lineage>
        <taxon>Bacteria</taxon>
        <taxon>Bacillati</taxon>
        <taxon>Bacillota</taxon>
        <taxon>Bacilli</taxon>
        <taxon>Bacillales</taxon>
        <taxon>Paenibacillaceae</taxon>
        <taxon>Paenibacillus</taxon>
    </lineage>
</organism>
<name>A0ABS4J455_9BACL</name>
<dbReference type="InterPro" id="IPR011330">
    <property type="entry name" value="Glyco_hydro/deAcase_b/a-brl"/>
</dbReference>
<dbReference type="GO" id="GO:0003844">
    <property type="term" value="F:1,4-alpha-glucan branching enzyme activity"/>
    <property type="evidence" value="ECO:0007669"/>
    <property type="project" value="UniProtKB-EC"/>
</dbReference>
<dbReference type="InterPro" id="IPR040042">
    <property type="entry name" value="Branching_enz_MT3115-like"/>
</dbReference>
<feature type="domain" description="1,4-alpha-glucan branching enzyme C-terminal" evidence="7">
    <location>
        <begin position="481"/>
        <end position="594"/>
    </location>
</feature>
<keyword evidence="10" id="KW-1185">Reference proteome</keyword>
<feature type="region of interest" description="Disordered" evidence="4">
    <location>
        <begin position="373"/>
        <end position="395"/>
    </location>
</feature>
<dbReference type="RefSeq" id="WP_209975465.1">
    <property type="nucleotide sequence ID" value="NZ_JAGGLB010000019.1"/>
</dbReference>
<dbReference type="InterPro" id="IPR027291">
    <property type="entry name" value="Glyco_hydro_38_N_sf"/>
</dbReference>
<dbReference type="CDD" id="cd03801">
    <property type="entry name" value="GT4_PimA-like"/>
    <property type="match status" value="1"/>
</dbReference>
<dbReference type="Pfam" id="PF03065">
    <property type="entry name" value="Glyco_hydro_57"/>
    <property type="match status" value="1"/>
</dbReference>
<feature type="region of interest" description="Disordered" evidence="4">
    <location>
        <begin position="1"/>
        <end position="20"/>
    </location>
</feature>
<evidence type="ECO:0000259" key="5">
    <source>
        <dbReference type="Pfam" id="PF00534"/>
    </source>
</evidence>
<dbReference type="Pfam" id="PF00534">
    <property type="entry name" value="Glycos_transf_1"/>
    <property type="match status" value="1"/>
</dbReference>
<dbReference type="EMBL" id="JAGGLB010000019">
    <property type="protein sequence ID" value="MBP1993584.1"/>
    <property type="molecule type" value="Genomic_DNA"/>
</dbReference>
<dbReference type="Gene3D" id="1.20.1430.10">
    <property type="entry name" value="Families 57/38 glycoside transferase, middle domain"/>
    <property type="match status" value="1"/>
</dbReference>
<dbReference type="Pfam" id="PF09210">
    <property type="entry name" value="BE_C"/>
    <property type="match status" value="1"/>
</dbReference>
<sequence>MSQITKHSMSQHMHANPKETSPTAGYVALLLHAHLPYVRQEKESVTLEERWFYEAVTDTYLPLIELLDKLLSEGVCFHITLSLSPTLLAMLDDPLMKQKTRAHLHSLCELADKEVQRLGADAALADTARMYASRYSGLSALFDRLDGDLIAKLRSLRQSGCVELITCAATHAFLPLVKNASALRAQLEAAVTEFRRHFGAAPAGIWLPECGYTPAVEPHLQALGLRYFVVDAHAVGWTAKAHGSRPRLTPGGSCAFARDPEASTQVWSAEAGYPGDADYREYYRDIGFDLGRAGGAEWDYIKPYVLPDGVRIHTGLKYYRVTGDGDAKQPYQPEAAARKAQQHAEHFLAARLEQLKRLEQPEQPETSFKTAELQTELQSESESDSAPLVSQPAPSEAPPIIVCPYDAELFGHWWFEGLLWLEAVLRGLDTHHSELKSISLAAYNELYPPVDTIELPVSSWGRGGFAEVWLQPKNDWVYPLLHAAEDRLIQAVHMYPEPNQLNEQHELYELQKKMLNQAAKELMLAQSSDWTFILDAGTVTEYAVQRIQVHLQQFHNLLDQLQDRTEEQISFNSAFLKELEKAAPLLPELSYKLYCDPLFPKEASLVDNTMILETGKLHKIDNIHQIRKLRILMLTWEYPPRIIGGLARAVCDLSRQLAAAGHDVHVITCQTHSSPLYEIAERVHVHRVQVLQSLEAVNFLDWVFLMNSAFSDAILELTEQGFIFDLLHGHDWLIYYCAKESKRTLKLPLVITIHATEYGRHQGKLKNELQHTIHSIESKLVLMADCVIVCSRAMVQEVHSLFQLSENNIIRIPNGLPLYPGQEHQNYGTTVPLLQALKKSGQEQIVCFLGRLVHEKGVHILLEAMHHIIHKLPDIKLLIAGSGPSLEWLQELAAPLREHVQFVGFLDEADKYSLLQLADVCVFPSLYEPFGIVALEAMATGTPVIASDVGGLSEIIEHGVDGCKVPPDDAAALASQVLQLLLDPEFARTLATAASYKARTEFNGAQLAEAMIQTYFSILQNEQEKP</sequence>
<dbReference type="Gene3D" id="3.40.50.2000">
    <property type="entry name" value="Glycogen Phosphorylase B"/>
    <property type="match status" value="2"/>
</dbReference>
<dbReference type="InterPro" id="IPR004300">
    <property type="entry name" value="Glyco_hydro_57_N"/>
</dbReference>
<dbReference type="SUPFAM" id="SSF88713">
    <property type="entry name" value="Glycoside hydrolase/deacetylase"/>
    <property type="match status" value="1"/>
</dbReference>
<feature type="domain" description="Glycosyltransferase subfamily 4-like N-terminal" evidence="8">
    <location>
        <begin position="643"/>
        <end position="816"/>
    </location>
</feature>
<evidence type="ECO:0000256" key="1">
    <source>
        <dbReference type="ARBA" id="ARBA00006821"/>
    </source>
</evidence>
<dbReference type="InterPro" id="IPR028098">
    <property type="entry name" value="Glyco_trans_4-like_N"/>
</dbReference>
<dbReference type="PANTHER" id="PTHR41695">
    <property type="entry name" value="1,4-ALPHA-GLUCAN BRANCHING ENZYME RV3031-RELATED"/>
    <property type="match status" value="1"/>
</dbReference>
<feature type="domain" description="Glycoside hydrolase family 57 N-terminal" evidence="6">
    <location>
        <begin position="28"/>
        <end position="236"/>
    </location>
</feature>
<keyword evidence="9" id="KW-0328">Glycosyltransferase</keyword>
<comment type="caution">
    <text evidence="9">The sequence shown here is derived from an EMBL/GenBank/DDBJ whole genome shotgun (WGS) entry which is preliminary data.</text>
</comment>
<keyword evidence="9" id="KW-0808">Transferase</keyword>
<evidence type="ECO:0000256" key="4">
    <source>
        <dbReference type="SAM" id="MobiDB-lite"/>
    </source>
</evidence>
<dbReference type="CDD" id="cd10792">
    <property type="entry name" value="GH57N_AmyC_like"/>
    <property type="match status" value="1"/>
</dbReference>
<dbReference type="Proteomes" id="UP001519287">
    <property type="component" value="Unassembled WGS sequence"/>
</dbReference>
<evidence type="ECO:0000259" key="7">
    <source>
        <dbReference type="Pfam" id="PF09210"/>
    </source>
</evidence>
<dbReference type="InterPro" id="IPR001296">
    <property type="entry name" value="Glyco_trans_1"/>
</dbReference>
<dbReference type="EC" id="2.4.1.18" evidence="9"/>
<dbReference type="InterPro" id="IPR015293">
    <property type="entry name" value="BE_C"/>
</dbReference>
<evidence type="ECO:0000256" key="3">
    <source>
        <dbReference type="RuleBase" id="RU361196"/>
    </source>
</evidence>
<accession>A0ABS4J455</accession>
<dbReference type="SUPFAM" id="SSF88688">
    <property type="entry name" value="Families 57/38 glycoside transferase middle domain"/>
    <property type="match status" value="1"/>
</dbReference>
<dbReference type="Pfam" id="PF13439">
    <property type="entry name" value="Glyco_transf_4"/>
    <property type="match status" value="1"/>
</dbReference>
<reference evidence="9 10" key="1">
    <citation type="submission" date="2021-03" db="EMBL/GenBank/DDBJ databases">
        <title>Genomic Encyclopedia of Type Strains, Phase IV (KMG-IV): sequencing the most valuable type-strain genomes for metagenomic binning, comparative biology and taxonomic classification.</title>
        <authorList>
            <person name="Goeker M."/>
        </authorList>
    </citation>
    <scope>NUCLEOTIDE SEQUENCE [LARGE SCALE GENOMIC DNA]</scope>
    <source>
        <strain evidence="9 10">DSM 26048</strain>
    </source>
</reference>
<evidence type="ECO:0000259" key="8">
    <source>
        <dbReference type="Pfam" id="PF13439"/>
    </source>
</evidence>
<dbReference type="InterPro" id="IPR037090">
    <property type="entry name" value="57_glycoside_trans_central"/>
</dbReference>
<evidence type="ECO:0000313" key="9">
    <source>
        <dbReference type="EMBL" id="MBP1993584.1"/>
    </source>
</evidence>